<sequence>MVVVMMLNEDNNEYWFDSDVKDDDNNKTEEYYEIENYDRTGFSDHIDKTRVLEQQTSVFRITYASHLIQSTKTKFLILTLIYSIGAVVTDQSRAVGCVQPSPEAFTTDQRSACQRAHVPVGWEPGARLTNF</sequence>
<name>A0AAE1AVZ3_9GAST</name>
<organism evidence="1 2">
    <name type="scientific">Elysia crispata</name>
    <name type="common">lettuce slug</name>
    <dbReference type="NCBI Taxonomy" id="231223"/>
    <lineage>
        <taxon>Eukaryota</taxon>
        <taxon>Metazoa</taxon>
        <taxon>Spiralia</taxon>
        <taxon>Lophotrochozoa</taxon>
        <taxon>Mollusca</taxon>
        <taxon>Gastropoda</taxon>
        <taxon>Heterobranchia</taxon>
        <taxon>Euthyneura</taxon>
        <taxon>Panpulmonata</taxon>
        <taxon>Sacoglossa</taxon>
        <taxon>Placobranchoidea</taxon>
        <taxon>Plakobranchidae</taxon>
        <taxon>Elysia</taxon>
    </lineage>
</organism>
<keyword evidence="2" id="KW-1185">Reference proteome</keyword>
<reference evidence="1" key="1">
    <citation type="journal article" date="2023" name="G3 (Bethesda)">
        <title>A reference genome for the long-term kleptoplast-retaining sea slug Elysia crispata morphotype clarki.</title>
        <authorList>
            <person name="Eastman K.E."/>
            <person name="Pendleton A.L."/>
            <person name="Shaikh M.A."/>
            <person name="Suttiyut T."/>
            <person name="Ogas R."/>
            <person name="Tomko P."/>
            <person name="Gavelis G."/>
            <person name="Widhalm J.R."/>
            <person name="Wisecaver J.H."/>
        </authorList>
    </citation>
    <scope>NUCLEOTIDE SEQUENCE</scope>
    <source>
        <strain evidence="1">ECLA1</strain>
    </source>
</reference>
<gene>
    <name evidence="1" type="ORF">RRG08_056705</name>
</gene>
<evidence type="ECO:0000313" key="2">
    <source>
        <dbReference type="Proteomes" id="UP001283361"/>
    </source>
</evidence>
<proteinExistence type="predicted"/>
<evidence type="ECO:0000313" key="1">
    <source>
        <dbReference type="EMBL" id="KAK3794689.1"/>
    </source>
</evidence>
<accession>A0AAE1AVZ3</accession>
<dbReference type="AlphaFoldDB" id="A0AAE1AVZ3"/>
<dbReference type="Proteomes" id="UP001283361">
    <property type="component" value="Unassembled WGS sequence"/>
</dbReference>
<protein>
    <submittedName>
        <fullName evidence="1">Uncharacterized protein</fullName>
    </submittedName>
</protein>
<comment type="caution">
    <text evidence="1">The sequence shown here is derived from an EMBL/GenBank/DDBJ whole genome shotgun (WGS) entry which is preliminary data.</text>
</comment>
<dbReference type="EMBL" id="JAWDGP010001097">
    <property type="protein sequence ID" value="KAK3794689.1"/>
    <property type="molecule type" value="Genomic_DNA"/>
</dbReference>